<reference evidence="2" key="1">
    <citation type="journal article" date="2011" name="MBio">
        <title>Novel metabolic attributes of the genus Cyanothece, comprising a group of unicellular nitrogen-fixing Cyanobacteria.</title>
        <authorList>
            <person name="Bandyopadhyay A."/>
            <person name="Elvitigala T."/>
            <person name="Welsh E."/>
            <person name="Stockel J."/>
            <person name="Liberton M."/>
            <person name="Min H."/>
            <person name="Sherman L.A."/>
            <person name="Pakrasi H.B."/>
        </authorList>
    </citation>
    <scope>NUCLEOTIDE SEQUENCE [LARGE SCALE GENOMIC DNA]</scope>
    <source>
        <strain evidence="2">PCC 8801</strain>
    </source>
</reference>
<dbReference type="STRING" id="41431.PCC8801_3010"/>
<dbReference type="SUPFAM" id="SSF46689">
    <property type="entry name" value="Homeodomain-like"/>
    <property type="match status" value="1"/>
</dbReference>
<name>B7JWF1_RIPO1</name>
<accession>B7JWF1</accession>
<dbReference type="Pfam" id="PF04255">
    <property type="entry name" value="DUF433"/>
    <property type="match status" value="1"/>
</dbReference>
<dbReference type="Gene3D" id="1.10.10.10">
    <property type="entry name" value="Winged helix-like DNA-binding domain superfamily/Winged helix DNA-binding domain"/>
    <property type="match status" value="1"/>
</dbReference>
<dbReference type="InterPro" id="IPR007367">
    <property type="entry name" value="DUF433"/>
</dbReference>
<dbReference type="KEGG" id="cyp:PCC8801_3010"/>
<dbReference type="HOGENOM" id="CLU_2733307_0_0_3"/>
<evidence type="ECO:0000313" key="1">
    <source>
        <dbReference type="EMBL" id="ACK66996.1"/>
    </source>
</evidence>
<evidence type="ECO:0000313" key="2">
    <source>
        <dbReference type="Proteomes" id="UP000008204"/>
    </source>
</evidence>
<dbReference type="OrthoDB" id="9808242at2"/>
<dbReference type="InterPro" id="IPR036388">
    <property type="entry name" value="WH-like_DNA-bd_sf"/>
</dbReference>
<dbReference type="Proteomes" id="UP000008204">
    <property type="component" value="Chromosome"/>
</dbReference>
<dbReference type="AlphaFoldDB" id="B7JWF1"/>
<protein>
    <recommendedName>
        <fullName evidence="3">DUF433 domain-containing protein</fullName>
    </recommendedName>
</protein>
<organism evidence="1 2">
    <name type="scientific">Rippkaea orientalis (strain PCC 8801 / RF-1)</name>
    <name type="common">Cyanothece sp. (strain PCC 8801)</name>
    <dbReference type="NCBI Taxonomy" id="41431"/>
    <lineage>
        <taxon>Bacteria</taxon>
        <taxon>Bacillati</taxon>
        <taxon>Cyanobacteriota</taxon>
        <taxon>Cyanophyceae</taxon>
        <taxon>Oscillatoriophycideae</taxon>
        <taxon>Chroococcales</taxon>
        <taxon>Aphanothecaceae</taxon>
        <taxon>Rippkaea</taxon>
        <taxon>Rippkaea orientalis</taxon>
    </lineage>
</organism>
<proteinExistence type="predicted"/>
<evidence type="ECO:0008006" key="3">
    <source>
        <dbReference type="Google" id="ProtNLM"/>
    </source>
</evidence>
<gene>
    <name evidence="1" type="ordered locus">PCC8801_3010</name>
</gene>
<dbReference type="InterPro" id="IPR009057">
    <property type="entry name" value="Homeodomain-like_sf"/>
</dbReference>
<sequence>MPKHLVLDSEDQLPRLPFLKIINIKLGILTPSGGKPCIRRMRVTVGTVFGLMGAGRTPQEILEAYPCSNPR</sequence>
<dbReference type="EMBL" id="CP001287">
    <property type="protein sequence ID" value="ACK66996.1"/>
    <property type="molecule type" value="Genomic_DNA"/>
</dbReference>
<keyword evidence="2" id="KW-1185">Reference proteome</keyword>